<comment type="caution">
    <text evidence="2">The sequence shown here is derived from an EMBL/GenBank/DDBJ whole genome shotgun (WGS) entry which is preliminary data.</text>
</comment>
<reference evidence="2" key="1">
    <citation type="submission" date="2023-01" db="EMBL/GenBank/DDBJ databases">
        <authorList>
            <person name="Van Ghelder C."/>
            <person name="Rancurel C."/>
        </authorList>
    </citation>
    <scope>NUCLEOTIDE SEQUENCE</scope>
    <source>
        <strain evidence="2">CNCM I-4278</strain>
    </source>
</reference>
<evidence type="ECO:0000313" key="3">
    <source>
        <dbReference type="Proteomes" id="UP001152607"/>
    </source>
</evidence>
<sequence length="434" mass="47866">MPLPSPQPTSTRQINFNYIPSTDPSRTTFNFRMAPKPDMTLKFSPREIPQRPRKRRRTAGDVDGENSCPHNKKRRLRLFLITSRLSPQYSQPATNIVHRGHSKIAVWAKQKALGRNLLCKASILNRIRRQAMLARDASAGLGKVLLEQEREQEHIQLATLTLKFGSHDTYTHMPRPSLSRPAEKVADTIQQRPPNTPPPLQKPYIQGIAATTTYKSPNDAYFNQVPLQRSPRRSYLPLPPSPLGLSNYDAFDQEDDMPDPYAHLDEEYEATPTYTPPSPGAVSPPQTVYSDFGVLDPDEPVLGDYDQVDEGACAIWPSTTNGNMQLEYQNQPHQQAYPVATTSPNIPALFAALPAATTTAATSSVPNMSLSPTAQSPNFTSPLLSPALTPLPTSPNLDDVAAGDTVKHLGFCDVSGDDDDVAVGRHAARSEFLR</sequence>
<dbReference type="OrthoDB" id="5387995at2759"/>
<name>A0A9W4UTP8_9PLEO</name>
<dbReference type="EMBL" id="CAOQHR010000011">
    <property type="protein sequence ID" value="CAI6340977.1"/>
    <property type="molecule type" value="Genomic_DNA"/>
</dbReference>
<gene>
    <name evidence="2" type="ORF">PDIGIT_LOCUS14165</name>
</gene>
<keyword evidence="3" id="KW-1185">Reference proteome</keyword>
<feature type="region of interest" description="Disordered" evidence="1">
    <location>
        <begin position="38"/>
        <end position="70"/>
    </location>
</feature>
<evidence type="ECO:0000256" key="1">
    <source>
        <dbReference type="SAM" id="MobiDB-lite"/>
    </source>
</evidence>
<dbReference type="Proteomes" id="UP001152607">
    <property type="component" value="Unassembled WGS sequence"/>
</dbReference>
<accession>A0A9W4UTP8</accession>
<evidence type="ECO:0000313" key="2">
    <source>
        <dbReference type="EMBL" id="CAI6340977.1"/>
    </source>
</evidence>
<proteinExistence type="predicted"/>
<protein>
    <submittedName>
        <fullName evidence="2">Uncharacterized protein</fullName>
    </submittedName>
</protein>
<dbReference type="AlphaFoldDB" id="A0A9W4UTP8"/>
<organism evidence="2 3">
    <name type="scientific">Periconia digitata</name>
    <dbReference type="NCBI Taxonomy" id="1303443"/>
    <lineage>
        <taxon>Eukaryota</taxon>
        <taxon>Fungi</taxon>
        <taxon>Dikarya</taxon>
        <taxon>Ascomycota</taxon>
        <taxon>Pezizomycotina</taxon>
        <taxon>Dothideomycetes</taxon>
        <taxon>Pleosporomycetidae</taxon>
        <taxon>Pleosporales</taxon>
        <taxon>Massarineae</taxon>
        <taxon>Periconiaceae</taxon>
        <taxon>Periconia</taxon>
    </lineage>
</organism>